<gene>
    <name evidence="7" type="ORF">KP79_PYT12512</name>
</gene>
<feature type="transmembrane region" description="Helical" evidence="5">
    <location>
        <begin position="21"/>
        <end position="44"/>
    </location>
</feature>
<evidence type="ECO:0000256" key="2">
    <source>
        <dbReference type="ARBA" id="ARBA00022692"/>
    </source>
</evidence>
<evidence type="ECO:0000256" key="5">
    <source>
        <dbReference type="SAM" id="Phobius"/>
    </source>
</evidence>
<dbReference type="GO" id="GO:0005774">
    <property type="term" value="C:vacuolar membrane"/>
    <property type="evidence" value="ECO:0007669"/>
    <property type="project" value="TreeGrafter"/>
</dbReference>
<feature type="transmembrane region" description="Helical" evidence="5">
    <location>
        <begin position="80"/>
        <end position="101"/>
    </location>
</feature>
<feature type="domain" description="Amino acid transporter transmembrane" evidence="6">
    <location>
        <begin position="16"/>
        <end position="326"/>
    </location>
</feature>
<evidence type="ECO:0000259" key="6">
    <source>
        <dbReference type="Pfam" id="PF01490"/>
    </source>
</evidence>
<name>A0A210R0G0_MIZYE</name>
<evidence type="ECO:0000256" key="4">
    <source>
        <dbReference type="ARBA" id="ARBA00023136"/>
    </source>
</evidence>
<feature type="transmembrane region" description="Helical" evidence="5">
    <location>
        <begin position="198"/>
        <end position="225"/>
    </location>
</feature>
<dbReference type="AlphaFoldDB" id="A0A210R0G0"/>
<dbReference type="Proteomes" id="UP000242188">
    <property type="component" value="Unassembled WGS sequence"/>
</dbReference>
<dbReference type="OrthoDB" id="1684102at2759"/>
<sequence length="343" mass="39024">MSMKLGPPWLRPHAGKYKFMVEFALLLNHFLFLAGMLSLMTLFARDLLVEALEIDVHVIMIIISVLLIPVYLVRRMRLLTTLATLANFVLLGIVAISFQYICHDLPDVNTRIAAKSPNYLTFTTFANDVMFTLDGIGVVLPVRNRMRTTKHFDGWNGVLGVALMFVTCFHAACGFYGYLKFGEMTRVMYLLDLPANNWLYKSLRILFFLTLYCTTGVVVFVPVDISWRRIQSKITSARIRNYGEYLFRFILLVAVCTFTLLVPEFELLMSFTGCLWTYIGTIIVPASVKIMLLYDEMKPTTLLGTVQRFATLTICYCLLIFGIYSTVSGIGVTLYMTLMNIVV</sequence>
<keyword evidence="8" id="KW-1185">Reference proteome</keyword>
<dbReference type="GO" id="GO:0015179">
    <property type="term" value="F:L-amino acid transmembrane transporter activity"/>
    <property type="evidence" value="ECO:0007669"/>
    <property type="project" value="TreeGrafter"/>
</dbReference>
<feature type="transmembrane region" description="Helical" evidence="5">
    <location>
        <begin position="154"/>
        <end position="178"/>
    </location>
</feature>
<dbReference type="PANTHER" id="PTHR22950">
    <property type="entry name" value="AMINO ACID TRANSPORTER"/>
    <property type="match status" value="1"/>
</dbReference>
<evidence type="ECO:0000256" key="3">
    <source>
        <dbReference type="ARBA" id="ARBA00022989"/>
    </source>
</evidence>
<feature type="transmembrane region" description="Helical" evidence="5">
    <location>
        <begin position="56"/>
        <end position="73"/>
    </location>
</feature>
<feature type="transmembrane region" description="Helical" evidence="5">
    <location>
        <begin position="275"/>
        <end position="294"/>
    </location>
</feature>
<dbReference type="STRING" id="6573.A0A210R0G0"/>
<keyword evidence="2 5" id="KW-0812">Transmembrane</keyword>
<organism evidence="7 8">
    <name type="scientific">Mizuhopecten yessoensis</name>
    <name type="common">Japanese scallop</name>
    <name type="synonym">Patinopecten yessoensis</name>
    <dbReference type="NCBI Taxonomy" id="6573"/>
    <lineage>
        <taxon>Eukaryota</taxon>
        <taxon>Metazoa</taxon>
        <taxon>Spiralia</taxon>
        <taxon>Lophotrochozoa</taxon>
        <taxon>Mollusca</taxon>
        <taxon>Bivalvia</taxon>
        <taxon>Autobranchia</taxon>
        <taxon>Pteriomorphia</taxon>
        <taxon>Pectinida</taxon>
        <taxon>Pectinoidea</taxon>
        <taxon>Pectinidae</taxon>
        <taxon>Mizuhopecten</taxon>
    </lineage>
</organism>
<feature type="transmembrane region" description="Helical" evidence="5">
    <location>
        <begin position="245"/>
        <end position="263"/>
    </location>
</feature>
<proteinExistence type="predicted"/>
<keyword evidence="3 5" id="KW-1133">Transmembrane helix</keyword>
<feature type="transmembrane region" description="Helical" evidence="5">
    <location>
        <begin position="121"/>
        <end position="142"/>
    </location>
</feature>
<dbReference type="EMBL" id="NEDP02001025">
    <property type="protein sequence ID" value="OWF54500.1"/>
    <property type="molecule type" value="Genomic_DNA"/>
</dbReference>
<dbReference type="InterPro" id="IPR013057">
    <property type="entry name" value="AA_transpt_TM"/>
</dbReference>
<dbReference type="PANTHER" id="PTHR22950:SF349">
    <property type="entry name" value="AMINO ACID TRANSPORTER TRANSMEMBRANE DOMAIN-CONTAINING PROTEIN"/>
    <property type="match status" value="1"/>
</dbReference>
<keyword evidence="4 5" id="KW-0472">Membrane</keyword>
<comment type="subcellular location">
    <subcellularLocation>
        <location evidence="1">Membrane</location>
        <topology evidence="1">Multi-pass membrane protein</topology>
    </subcellularLocation>
</comment>
<reference evidence="7 8" key="1">
    <citation type="journal article" date="2017" name="Nat. Ecol. Evol.">
        <title>Scallop genome provides insights into evolution of bilaterian karyotype and development.</title>
        <authorList>
            <person name="Wang S."/>
            <person name="Zhang J."/>
            <person name="Jiao W."/>
            <person name="Li J."/>
            <person name="Xun X."/>
            <person name="Sun Y."/>
            <person name="Guo X."/>
            <person name="Huan P."/>
            <person name="Dong B."/>
            <person name="Zhang L."/>
            <person name="Hu X."/>
            <person name="Sun X."/>
            <person name="Wang J."/>
            <person name="Zhao C."/>
            <person name="Wang Y."/>
            <person name="Wang D."/>
            <person name="Huang X."/>
            <person name="Wang R."/>
            <person name="Lv J."/>
            <person name="Li Y."/>
            <person name="Zhang Z."/>
            <person name="Liu B."/>
            <person name="Lu W."/>
            <person name="Hui Y."/>
            <person name="Liang J."/>
            <person name="Zhou Z."/>
            <person name="Hou R."/>
            <person name="Li X."/>
            <person name="Liu Y."/>
            <person name="Li H."/>
            <person name="Ning X."/>
            <person name="Lin Y."/>
            <person name="Zhao L."/>
            <person name="Xing Q."/>
            <person name="Dou J."/>
            <person name="Li Y."/>
            <person name="Mao J."/>
            <person name="Guo H."/>
            <person name="Dou H."/>
            <person name="Li T."/>
            <person name="Mu C."/>
            <person name="Jiang W."/>
            <person name="Fu Q."/>
            <person name="Fu X."/>
            <person name="Miao Y."/>
            <person name="Liu J."/>
            <person name="Yu Q."/>
            <person name="Li R."/>
            <person name="Liao H."/>
            <person name="Li X."/>
            <person name="Kong Y."/>
            <person name="Jiang Z."/>
            <person name="Chourrout D."/>
            <person name="Li R."/>
            <person name="Bao Z."/>
        </authorList>
    </citation>
    <scope>NUCLEOTIDE SEQUENCE [LARGE SCALE GENOMIC DNA]</scope>
    <source>
        <strain evidence="7 8">PY_sf001</strain>
    </source>
</reference>
<feature type="transmembrane region" description="Helical" evidence="5">
    <location>
        <begin position="314"/>
        <end position="338"/>
    </location>
</feature>
<protein>
    <submittedName>
        <fullName evidence="7">Proton-coupled amino acid transporter 4</fullName>
    </submittedName>
</protein>
<accession>A0A210R0G0</accession>
<evidence type="ECO:0000313" key="7">
    <source>
        <dbReference type="EMBL" id="OWF54500.1"/>
    </source>
</evidence>
<evidence type="ECO:0000256" key="1">
    <source>
        <dbReference type="ARBA" id="ARBA00004141"/>
    </source>
</evidence>
<evidence type="ECO:0000313" key="8">
    <source>
        <dbReference type="Proteomes" id="UP000242188"/>
    </source>
</evidence>
<dbReference type="Pfam" id="PF01490">
    <property type="entry name" value="Aa_trans"/>
    <property type="match status" value="1"/>
</dbReference>
<comment type="caution">
    <text evidence="7">The sequence shown here is derived from an EMBL/GenBank/DDBJ whole genome shotgun (WGS) entry which is preliminary data.</text>
</comment>